<evidence type="ECO:0000313" key="2">
    <source>
        <dbReference type="Proteomes" id="UP000323608"/>
    </source>
</evidence>
<organism evidence="1 2">
    <name type="scientific">Rhizobium tropici</name>
    <dbReference type="NCBI Taxonomy" id="398"/>
    <lineage>
        <taxon>Bacteria</taxon>
        <taxon>Pseudomonadati</taxon>
        <taxon>Pseudomonadota</taxon>
        <taxon>Alphaproteobacteria</taxon>
        <taxon>Hyphomicrobiales</taxon>
        <taxon>Rhizobiaceae</taxon>
        <taxon>Rhizobium/Agrobacterium group</taxon>
        <taxon>Rhizobium</taxon>
    </lineage>
</organism>
<dbReference type="OrthoDB" id="8077951at2"/>
<sequence length="163" mass="18196">MPILGLILTLSAWNCFAEDIPAFWRKTMTNDPSTNWYLSEAMKRLPDADAEILRIYKLGGIVGTMCEGAKTNTAVGNLFLKTSGYGKITGDRYRETAFLADERFKYFDYQALAHLCAGGDYMFGPQGHLLPNLITGNKGIPKFSYDGRDPYIRLPSISTVRHG</sequence>
<protein>
    <submittedName>
        <fullName evidence="1">Uncharacterized protein</fullName>
    </submittedName>
</protein>
<gene>
    <name evidence="1" type="ORF">FP026_16990</name>
</gene>
<dbReference type="AlphaFoldDB" id="A0A5B0VY05"/>
<dbReference type="EMBL" id="VNIP01000009">
    <property type="protein sequence ID" value="KAA1179620.1"/>
    <property type="molecule type" value="Genomic_DNA"/>
</dbReference>
<comment type="caution">
    <text evidence="1">The sequence shown here is derived from an EMBL/GenBank/DDBJ whole genome shotgun (WGS) entry which is preliminary data.</text>
</comment>
<accession>A0A5B0VY05</accession>
<reference evidence="1 2" key="1">
    <citation type="submission" date="2019-07" db="EMBL/GenBank/DDBJ databases">
        <title>The Draft Genome Sequence of Rhizobium tropici SARCC-755 Associated with Superior Nodulation on Pigeonpea (Cajanus cajan (L.) Millsp.).</title>
        <authorList>
            <person name="Bopape F.L."/>
            <person name="Hassen A.I."/>
            <person name="Swanevelder Z.H."/>
            <person name="Gwata E.T."/>
        </authorList>
    </citation>
    <scope>NUCLEOTIDE SEQUENCE [LARGE SCALE GENOMIC DNA]</scope>
    <source>
        <strain evidence="1 2">SARCC-755</strain>
    </source>
</reference>
<name>A0A5B0VY05_RHITR</name>
<proteinExistence type="predicted"/>
<evidence type="ECO:0000313" key="1">
    <source>
        <dbReference type="EMBL" id="KAA1179620.1"/>
    </source>
</evidence>
<dbReference type="Proteomes" id="UP000323608">
    <property type="component" value="Unassembled WGS sequence"/>
</dbReference>